<dbReference type="KEGG" id="samy:DB32_008915"/>
<accession>A0A0F6YMU7</accession>
<dbReference type="EMBL" id="CP011125">
    <property type="protein sequence ID" value="AKF11766.1"/>
    <property type="molecule type" value="Genomic_DNA"/>
</dbReference>
<dbReference type="AlphaFoldDB" id="A0A0F6YMU7"/>
<name>A0A0F6YMU7_9BACT</name>
<proteinExistence type="predicted"/>
<sequence>MPGKRAGEKGSCRKKTASKRTSSEQRFVDAREEQLDRWQERHPRSRRSAAQHLAAPGTKRRAKSAARRTTKPRTKRSGSTRTRRAPT</sequence>
<feature type="region of interest" description="Disordered" evidence="1">
    <location>
        <begin position="1"/>
        <end position="87"/>
    </location>
</feature>
<evidence type="ECO:0000313" key="3">
    <source>
        <dbReference type="Proteomes" id="UP000034883"/>
    </source>
</evidence>
<feature type="compositionally biased region" description="Basic residues" evidence="1">
    <location>
        <begin position="58"/>
        <end position="87"/>
    </location>
</feature>
<reference evidence="2 3" key="1">
    <citation type="submission" date="2015-03" db="EMBL/GenBank/DDBJ databases">
        <title>Genome assembly of Sandaracinus amylolyticus DSM 53668.</title>
        <authorList>
            <person name="Sharma G."/>
            <person name="Subramanian S."/>
        </authorList>
    </citation>
    <scope>NUCLEOTIDE SEQUENCE [LARGE SCALE GENOMIC DNA]</scope>
    <source>
        <strain evidence="2 3">DSM 53668</strain>
    </source>
</reference>
<evidence type="ECO:0000313" key="2">
    <source>
        <dbReference type="EMBL" id="AKF11766.1"/>
    </source>
</evidence>
<protein>
    <submittedName>
        <fullName evidence="2">Uncharacterized protein</fullName>
    </submittedName>
</protein>
<organism evidence="2 3">
    <name type="scientific">Sandaracinus amylolyticus</name>
    <dbReference type="NCBI Taxonomy" id="927083"/>
    <lineage>
        <taxon>Bacteria</taxon>
        <taxon>Pseudomonadati</taxon>
        <taxon>Myxococcota</taxon>
        <taxon>Polyangia</taxon>
        <taxon>Polyangiales</taxon>
        <taxon>Sandaracinaceae</taxon>
        <taxon>Sandaracinus</taxon>
    </lineage>
</organism>
<feature type="compositionally biased region" description="Basic and acidic residues" evidence="1">
    <location>
        <begin position="1"/>
        <end position="11"/>
    </location>
</feature>
<feature type="compositionally biased region" description="Basic and acidic residues" evidence="1">
    <location>
        <begin position="21"/>
        <end position="42"/>
    </location>
</feature>
<dbReference type="Proteomes" id="UP000034883">
    <property type="component" value="Chromosome"/>
</dbReference>
<evidence type="ECO:0000256" key="1">
    <source>
        <dbReference type="SAM" id="MobiDB-lite"/>
    </source>
</evidence>
<keyword evidence="3" id="KW-1185">Reference proteome</keyword>
<gene>
    <name evidence="2" type="ORF">DB32_008915</name>
</gene>